<reference evidence="3" key="1">
    <citation type="submission" date="2015-12" db="EMBL/GenBank/DDBJ databases">
        <authorList>
            <person name="Tikhonova T.V."/>
            <person name="Pavlov A.R."/>
            <person name="Beletsky A.V."/>
            <person name="Mardanov A.V."/>
            <person name="Sorokin D.Y."/>
            <person name="Ravin N.V."/>
            <person name="Popov V.O."/>
        </authorList>
    </citation>
    <scope>NUCLEOTIDE SEQUENCE</scope>
    <source>
        <strain evidence="3">DSM 14787</strain>
    </source>
</reference>
<dbReference type="HOGENOM" id="CLU_042408_0_0_6"/>
<dbReference type="Gene3D" id="1.20.5.1700">
    <property type="match status" value="1"/>
</dbReference>
<accession>L0DTG5</accession>
<dbReference type="eggNOG" id="COG3206">
    <property type="taxonomic scope" value="Bacteria"/>
</dbReference>
<proteinExistence type="inferred from homology"/>
<evidence type="ECO:0000313" key="4">
    <source>
        <dbReference type="Proteomes" id="UP000010809"/>
    </source>
</evidence>
<dbReference type="RefSeq" id="WP_015257443.1">
    <property type="nucleotide sequence ID" value="NC_019902.2"/>
</dbReference>
<evidence type="ECO:0008006" key="5">
    <source>
        <dbReference type="Google" id="ProtNLM"/>
    </source>
</evidence>
<evidence type="ECO:0000256" key="2">
    <source>
        <dbReference type="SAM" id="Coils"/>
    </source>
</evidence>
<sequence length="457" mass="51193">MCGGNDHEHCSVPGLLLRNPWDEEPAPGQELPQAAAEAPRPKAVRSAVWKRRKLWELKRHLHCPVIGTCLDIDTWRRLARARSLAVEQMSDYEVHVHFVGACAQRNASSLAAQKALDRAHEGLLRRFARARSREQLEALWAQALSAGEVPGGFWALVSHPRCDATLVDRAYEDVHMLSHQVGAGQRADLKKHQEARIEIQRLRDDVDDLQRRNRQAIDHRDRRITALEAELAAVIKQHRAAQARESDARERLERLGGQGHQERMTAIAERARTAERRASRLRHEVGRWQEACERADARARAWEQECEDQRAQREALERQLAPGAAQCSGCTASSESGCPNLCGRRILCVGGRSHVIEYYRELVARCNGEFEHHDGGIEDNPQRLNALLSSADAVICTTDCVSHDAYNRSKKFCKRSAKPCVLLRSSGVSTFARALEQVALQHAGQVASAQVSLLPSR</sequence>
<keyword evidence="2" id="KW-0175">Coiled coil</keyword>
<feature type="coiled-coil region" evidence="2">
    <location>
        <begin position="192"/>
        <end position="319"/>
    </location>
</feature>
<dbReference type="OrthoDB" id="5296275at2"/>
<dbReference type="PATRIC" id="fig|1255043.3.peg.595"/>
<keyword evidence="4" id="KW-1185">Reference proteome</keyword>
<protein>
    <recommendedName>
        <fullName evidence="5">DUF2325 domain-containing protein</fullName>
    </recommendedName>
</protein>
<dbReference type="Proteomes" id="UP000010809">
    <property type="component" value="Chromosome"/>
</dbReference>
<dbReference type="KEGG" id="tni:TVNIR_0589"/>
<dbReference type="STRING" id="1255043.TVNIR_0589"/>
<dbReference type="InterPro" id="IPR016772">
    <property type="entry name" value="UCP020408"/>
</dbReference>
<dbReference type="EMBL" id="CP003989">
    <property type="protein sequence ID" value="AGA32290.1"/>
    <property type="molecule type" value="Genomic_DNA"/>
</dbReference>
<evidence type="ECO:0000256" key="1">
    <source>
        <dbReference type="ARBA" id="ARBA00007189"/>
    </source>
</evidence>
<dbReference type="AlphaFoldDB" id="L0DTG5"/>
<dbReference type="Pfam" id="PF10087">
    <property type="entry name" value="DUF2325"/>
    <property type="match status" value="1"/>
</dbReference>
<organism evidence="3 4">
    <name type="scientific">Thioalkalivibrio nitratireducens (strain DSM 14787 / UNIQEM 213 / ALEN2)</name>
    <dbReference type="NCBI Taxonomy" id="1255043"/>
    <lineage>
        <taxon>Bacteria</taxon>
        <taxon>Pseudomonadati</taxon>
        <taxon>Pseudomonadota</taxon>
        <taxon>Gammaproteobacteria</taxon>
        <taxon>Chromatiales</taxon>
        <taxon>Ectothiorhodospiraceae</taxon>
        <taxon>Thioalkalivibrio</taxon>
    </lineage>
</organism>
<evidence type="ECO:0000313" key="3">
    <source>
        <dbReference type="EMBL" id="AGA32290.1"/>
    </source>
</evidence>
<name>L0DTG5_THIND</name>
<comment type="similarity">
    <text evidence="1">Belongs to the UPF0751 family.</text>
</comment>
<gene>
    <name evidence="3" type="ordered locus">TVNIR_0589</name>
</gene>